<dbReference type="EMBL" id="LC326402">
    <property type="protein sequence ID" value="BBA66511.1"/>
    <property type="molecule type" value="Genomic_DNA"/>
</dbReference>
<keyword evidence="2" id="KW-0597">Phosphoprotein</keyword>
<dbReference type="Pfam" id="PF00109">
    <property type="entry name" value="ketoacyl-synt"/>
    <property type="match status" value="4"/>
</dbReference>
<dbReference type="GO" id="GO:0006633">
    <property type="term" value="P:fatty acid biosynthetic process"/>
    <property type="evidence" value="ECO:0007669"/>
    <property type="project" value="InterPro"/>
</dbReference>
<feature type="domain" description="Ketosynthase family 3 (KS3)" evidence="9">
    <location>
        <begin position="933"/>
        <end position="1344"/>
    </location>
</feature>
<reference evidence="11" key="1">
    <citation type="submission" date="2017-10" db="EMBL/GenBank/DDBJ databases">
        <title>Actinoallolide biosynthesis.</title>
        <authorList>
            <person name="Inahashi Y."/>
            <person name="Shiraishi T."/>
            <person name="Take A."/>
            <person name="Matsumoto A."/>
            <person name="Takahashi Y."/>
            <person name="Omura S."/>
            <person name="Kuzuyama T."/>
            <person name="Nakashima T."/>
        </authorList>
    </citation>
    <scope>NUCLEOTIDE SEQUENCE</scope>
    <source>
        <strain evidence="11">K09-0307</strain>
    </source>
</reference>
<dbReference type="SUPFAM" id="SSF52151">
    <property type="entry name" value="FabD/lysophospholipase-like"/>
    <property type="match status" value="4"/>
</dbReference>
<dbReference type="GO" id="GO:0071770">
    <property type="term" value="P:DIM/DIP cell wall layer assembly"/>
    <property type="evidence" value="ECO:0007669"/>
    <property type="project" value="TreeGrafter"/>
</dbReference>
<dbReference type="Gene3D" id="3.40.47.10">
    <property type="match status" value="4"/>
</dbReference>
<accession>A0A2Z5SCE6</accession>
<feature type="domain" description="Ketosynthase family 3 (KS3)" evidence="9">
    <location>
        <begin position="3706"/>
        <end position="4136"/>
    </location>
</feature>
<feature type="region of interest" description="Disordered" evidence="7">
    <location>
        <begin position="2703"/>
        <end position="2729"/>
    </location>
</feature>
<evidence type="ECO:0000256" key="6">
    <source>
        <dbReference type="PROSITE-ProRule" id="PRU01363"/>
    </source>
</evidence>
<dbReference type="SMART" id="SM00822">
    <property type="entry name" value="PKS_KR"/>
    <property type="match status" value="3"/>
</dbReference>
<dbReference type="InterPro" id="IPR014030">
    <property type="entry name" value="Ketoacyl_synth_N"/>
</dbReference>
<name>A0A2Z5SCE6_9ACTN</name>
<dbReference type="Gene3D" id="1.10.1200.10">
    <property type="entry name" value="ACP-like"/>
    <property type="match status" value="4"/>
</dbReference>
<dbReference type="GO" id="GO:0004312">
    <property type="term" value="F:fatty acid synthase activity"/>
    <property type="evidence" value="ECO:0007669"/>
    <property type="project" value="TreeGrafter"/>
</dbReference>
<dbReference type="InterPro" id="IPR016036">
    <property type="entry name" value="Malonyl_transacylase_ACP-bd"/>
</dbReference>
<feature type="domain" description="Carrier" evidence="8">
    <location>
        <begin position="5251"/>
        <end position="5326"/>
    </location>
</feature>
<dbReference type="FunFam" id="1.10.1200.10:FF:000007">
    <property type="entry name" value="Probable polyketide synthase pks17"/>
    <property type="match status" value="3"/>
</dbReference>
<dbReference type="InterPro" id="IPR049552">
    <property type="entry name" value="PKS_DH_N"/>
</dbReference>
<dbReference type="Pfam" id="PF00698">
    <property type="entry name" value="Acyl_transf_1"/>
    <property type="match status" value="4"/>
</dbReference>
<keyword evidence="5" id="KW-0012">Acyltransferase</keyword>
<dbReference type="GO" id="GO:0004315">
    <property type="term" value="F:3-oxoacyl-[acyl-carrier-protein] synthase activity"/>
    <property type="evidence" value="ECO:0007669"/>
    <property type="project" value="InterPro"/>
</dbReference>
<evidence type="ECO:0000313" key="11">
    <source>
        <dbReference type="EMBL" id="BBA66511.1"/>
    </source>
</evidence>
<dbReference type="InterPro" id="IPR042104">
    <property type="entry name" value="PKS_dehydratase_sf"/>
</dbReference>
<dbReference type="Pfam" id="PF21089">
    <property type="entry name" value="PKS_DH_N"/>
    <property type="match status" value="1"/>
</dbReference>
<dbReference type="SMART" id="SM01294">
    <property type="entry name" value="PKS_PP_betabranch"/>
    <property type="match status" value="2"/>
</dbReference>
<dbReference type="CDD" id="cd08952">
    <property type="entry name" value="KR_1_SDR_x"/>
    <property type="match status" value="2"/>
</dbReference>
<dbReference type="InterPro" id="IPR006162">
    <property type="entry name" value="Ppantetheine_attach_site"/>
</dbReference>
<dbReference type="PROSITE" id="PS00606">
    <property type="entry name" value="KS3_1"/>
    <property type="match status" value="3"/>
</dbReference>
<evidence type="ECO:0000256" key="5">
    <source>
        <dbReference type="ARBA" id="ARBA00023315"/>
    </source>
</evidence>
<proteinExistence type="predicted"/>
<dbReference type="Pfam" id="PF08659">
    <property type="entry name" value="KR"/>
    <property type="match status" value="3"/>
</dbReference>
<evidence type="ECO:0000259" key="10">
    <source>
        <dbReference type="PROSITE" id="PS52019"/>
    </source>
</evidence>
<dbReference type="CDD" id="cd08956">
    <property type="entry name" value="KR_3_FAS_SDR_x"/>
    <property type="match status" value="1"/>
</dbReference>
<evidence type="ECO:0000259" key="9">
    <source>
        <dbReference type="PROSITE" id="PS52004"/>
    </source>
</evidence>
<dbReference type="Pfam" id="PF02801">
    <property type="entry name" value="Ketoacyl-synt_C"/>
    <property type="match status" value="4"/>
</dbReference>
<dbReference type="InterPro" id="IPR013968">
    <property type="entry name" value="PKS_KR"/>
</dbReference>
<evidence type="ECO:0000256" key="2">
    <source>
        <dbReference type="ARBA" id="ARBA00022553"/>
    </source>
</evidence>
<feature type="domain" description="Carrier" evidence="8">
    <location>
        <begin position="3614"/>
        <end position="3689"/>
    </location>
</feature>
<dbReference type="Pfam" id="PF00550">
    <property type="entry name" value="PP-binding"/>
    <property type="match status" value="4"/>
</dbReference>
<evidence type="ECO:0000256" key="7">
    <source>
        <dbReference type="SAM" id="MobiDB-lite"/>
    </source>
</evidence>
<dbReference type="Pfam" id="PF14765">
    <property type="entry name" value="PS-DH"/>
    <property type="match status" value="1"/>
</dbReference>
<dbReference type="SMART" id="SM00827">
    <property type="entry name" value="PKS_AT"/>
    <property type="match status" value="4"/>
</dbReference>
<dbReference type="InterPro" id="IPR014043">
    <property type="entry name" value="Acyl_transferase_dom"/>
</dbReference>
<dbReference type="InterPro" id="IPR050091">
    <property type="entry name" value="PKS_NRPS_Biosynth_Enz"/>
</dbReference>
<evidence type="ECO:0000259" key="8">
    <source>
        <dbReference type="PROSITE" id="PS50075"/>
    </source>
</evidence>
<dbReference type="PROSITE" id="PS00012">
    <property type="entry name" value="PHOSPHOPANTETHEINE"/>
    <property type="match status" value="4"/>
</dbReference>
<dbReference type="InterPro" id="IPR049900">
    <property type="entry name" value="PKS_mFAS_DH"/>
</dbReference>
<organism evidence="11">
    <name type="scientific">Actinoallomurus fulvus</name>
    <dbReference type="NCBI Taxonomy" id="478108"/>
    <lineage>
        <taxon>Bacteria</taxon>
        <taxon>Bacillati</taxon>
        <taxon>Actinomycetota</taxon>
        <taxon>Actinomycetes</taxon>
        <taxon>Streptosporangiales</taxon>
        <taxon>Thermomonosporaceae</taxon>
        <taxon>Actinoallomurus</taxon>
    </lineage>
</organism>
<feature type="domain" description="Ketosynthase family 3 (KS3)" evidence="9">
    <location>
        <begin position="3"/>
        <end position="416"/>
    </location>
</feature>
<dbReference type="InterPro" id="IPR014031">
    <property type="entry name" value="Ketoacyl_synth_C"/>
</dbReference>
<feature type="domain" description="Carrier" evidence="8">
    <location>
        <begin position="843"/>
        <end position="921"/>
    </location>
</feature>
<dbReference type="SUPFAM" id="SSF51735">
    <property type="entry name" value="NAD(P)-binding Rossmann-fold domains"/>
    <property type="match status" value="6"/>
</dbReference>
<dbReference type="SUPFAM" id="SSF53901">
    <property type="entry name" value="Thiolase-like"/>
    <property type="match status" value="4"/>
</dbReference>
<feature type="active site" description="Proton acceptor; for dehydratase activity" evidence="6">
    <location>
        <position position="4601"/>
    </location>
</feature>
<feature type="active site" description="Proton donor; for dehydratase activity" evidence="6">
    <location>
        <position position="4763"/>
    </location>
</feature>
<dbReference type="InterPro" id="IPR036736">
    <property type="entry name" value="ACP-like_sf"/>
</dbReference>
<protein>
    <submittedName>
        <fullName evidence="11">Type I polyketide synthase</fullName>
    </submittedName>
</protein>
<dbReference type="InterPro" id="IPR020806">
    <property type="entry name" value="PKS_PP-bd"/>
</dbReference>
<gene>
    <name evidence="11" type="primary">aalA1</name>
</gene>
<dbReference type="GO" id="GO:0005737">
    <property type="term" value="C:cytoplasm"/>
    <property type="evidence" value="ECO:0007669"/>
    <property type="project" value="TreeGrafter"/>
</dbReference>
<feature type="domain" description="Carrier" evidence="8">
    <location>
        <begin position="2235"/>
        <end position="2310"/>
    </location>
</feature>
<dbReference type="SUPFAM" id="SSF47336">
    <property type="entry name" value="ACP-like"/>
    <property type="match status" value="4"/>
</dbReference>
<dbReference type="CDD" id="cd00833">
    <property type="entry name" value="PKS"/>
    <property type="match status" value="4"/>
</dbReference>
<evidence type="ECO:0000256" key="4">
    <source>
        <dbReference type="ARBA" id="ARBA00023268"/>
    </source>
</evidence>
<dbReference type="Gene3D" id="3.30.70.3290">
    <property type="match status" value="4"/>
</dbReference>
<dbReference type="InterPro" id="IPR016039">
    <property type="entry name" value="Thiolase-like"/>
</dbReference>
<sequence length="5403" mass="565617">MNHEPIAIVGCSCRLPMAPDADAFWRLLTAGTDAVRDMPASRAEPGADLGRAGFLDRVDGFDASFFGISPPEAAAMDPQQRLMLELGWAALEDAGIVPAGLRDSPAGVFVGAMADDYAALARRQGTGGLTAHSLTGLNRGMLANRLSYILGLRGPSLTVDAAQASSLVAVHLACESLRTGESSVALAGGVNLILTPESTAAVEMFGGLSPDGRCHAFDARANGYVRGEGGVVLVLKRLADAVRDGDLVYCVIRGSAQNNDGGGHSLTAPVRAAQEDVLRRACRSAGVDPAEVQYVELHGTGTRVGDPIEAAALGAVLGTAPGRRHPLRVGSAKTNVGHLEAAAGAVGLLRAALCLRHRRLVPSLHFATPNPAIHLDDLNLRVAVESGPWPDPERTLVAGVSAFGMGGTNCHVVLAEAGQAPGPPREEHTGPVPWVLSAATPAALGEQARRLARLDGRPDDIGHSLARTRSAFAYRAVAVGDGHESLGRELDRLVPVSAREPGGVAFVFSGQGSQWARMGAGLLDWSPAFARRFAECGAALARWVGWDLYAAVADEDLLSRVDVVQPALWAVMVSLAEVWRSFGIEPSAVVGHSQGEIAAACVAGALSLEDGARVIALRSAALKELSGSGGMASVPLPAAEVPLEDGLTVAAVNGPRSTVVAGEAAALERLVTRIGDARRIDVDYASHSPAVERLRDRLLADLAGVEGVRPDVWFESSVSEEPGALDADYWYRNLRETVRFEDAVRRVLARGCDVFVEVSPHPVLGVGLREILEDTGGTVLGSLRRGEDDVERVLRSLGEAYSRGVEVDWRPAFPAARRVRLPSYPFQHERYWLDSARPVAVAADERSRLDLVRAEAAVALGRGGPQDVAPDLTFRDLGFDSLLAVDLRNRLSAITGVRLPTTALFDHPTPSALAAYLAAGDEEPAPAARAAADEPIAIVGMGCRYPGGAGSPEDLWRLVRGGVDAIGDAPADRGWDHDGIRGGFLYDAAEFDAAFFGIAPREALAMDPQQRLLLETCWEAVEHGGIDPASLRGTETGVFVGAMAQDYGPRLHEAGDDLAGYVLTGTTPSVASGRVAYTLGLRGPAVTVDTACSSSLVALHQAVQALRRGECSLALAAGVTVLANPGIFAEFARQRGLAPDGRCKAFGAGADGTGWSEGAGVLLLERLSDARRAGHQVLAVVRGSAVNQDGASNGLTAPNGPAQRRVIRQALADAGLRPADVDAVEAHGTGTTLGDPIEATALLATYGQDRERPLWLGSVKSNLGHTQAAAGMAGVIKMVQAMRHDLLPRTLHADEPTPHVDWASGAVSLLAVEEPWPRTAGRPRRAGVSSFGVSGTNAHVIIEQAPAAEAPGPRGEPGILPWVLAARTEEALRARALGVRDRLRQGDRADDLGLSLATTRTSFERRAVLLGAGPEDFERAVAALAGGEPSPSLVRGRADGGPAEPVFVFPGQGSQWTGMAVELLATAPVFAARLAECSAALEPFTGWSLLDVLRGGEDLTAVDVVQPALFAVMVALAGLWRSYGVRPAAVLGHSQGEIAAACVAGALSLEDGARVVALRARALAGLSGRGGMVAVPLPEEDVRRLSPALSVAAVNGPRSTVVSGEPAALEELLARVPDARRIPVDYASHSAQVEAVRDRLLADLAPVTPRAAAVPLYSTVTGEPIDTGELTAGYWYRNLRETVRFRDAARNALRHGAFIEISPHPVLVAGLQETVADAGRDVPVLGSLRRGEGGPRRFLTSVAEAYAGGVAVDWRPAFPHARRVDLPTYPFERQRFWYTPPARARESGDGLSYTVAWRRLPDRRPALAGRWLVVSRPGHHAAVTAVAAGLARHGADVRTVGWGAERPAIDGPVHVLALLDLDAAVELVQALDGTGASVWFATTGAVSVAPHDPLTRPEGALVWGFGRAYALERPRSFAGLIDLPGRLDDAAIDRLCAVLSDATEDQVAVRPTGTYARRLVRAPHREAATPWRPSGTVLVTGGTGALGAHVARWLAGNGAGRVVLASRRGPEAPGAAELAAELGPRLRIAACDVADRDALAALLAESPGLSAVVHAAGVLDERPVGELTPAALTDVLRAKATAAANLHELTSDLDAFVLFSSGSGVWGASGQSAYGAANAYLDALAHHRRSLGLPATAVAWGAWAGDGMAAGMDRLRDQGVVPLPPDRALAALQRALDRDETATVVADVDWERFVPAFATRRRSPLLSELVAAPAEPEDLSYARRLAALAPAERDRALTDLVRSETATVLGHGSAASVDTARTFKALGFDSMSTVDLRDRLRSRTGLDLPTTVLFDHPTPAALAGHLRGLVDGTSPEGAAVAATASTDDPIAVVGMNCRLPGGVRSPEDLWRLVSEGVDAIGDFPADRGWDLAALYDPEPGRPGRSYTRSGGFLYDAGDFDPEFFGISPREALAMDPQQRLLLETSWETFERAGIDPRTLRGGDTGVFVGAMAQDYGPRLHEAPEDFEGYLLTGNTGSVISGRLAYTFGFEGSAVTVDTGCSASLVALHLAAQSLRQGECSLALVGGVTVMPEPGVFVEFSRQRGLAADGRCKAFGAAADGTGWSEGVGVLLVERLSDARANGHEVLAVLRGSAVNQDGASNGLTAPNGRSQQRVIRQALANAGLDPADVDAVEGHGTGTVLGDPIEAGALLATYGQGRERPLLLGSVKSNIGHTQAAAGVAGVIKMVLAMRRGVVPRTLHADEPSPHVDWSSGAVEPVSSPAPWPDTGRPRRAGVSAFGVGGTNAHVILEHVPPAETPEPDAPDVPVPFVLSARTPEALGELARRVSSVDARPVDVGFSLASRAVLEYRAVVVGGEEPVPVGPVGSAGGVAFVFSGQGSQWARMALGLLEWSPVFAARFAECGDALAQWVEWDLREAMADETLLGRVDVVQPVLWAVMVSLAEVWRSFGVEPAAVVGHSQGEIAAACVAGALSLDDGARVVALRSKALRDLSGSGGMVSVPLPAAEVPLEDGLSVAAVNGPRSTVVSGEVAALERLVAEVEGARRIDVDYASHSPAVEGLRDRLLADLDGVGGGRGEVWFESSVGEDPAFDAEYWYRNLRETVRFEDAVRRLLDRGCDVFVEVSPHPVLGVGLREIVEDAGGSVLGSLRRGDDDVVRMLRSIGEAFTHGVDVDWSPALTGGRRVPLPTYPFQRRRYWLERPGRPDPGGRRYRVEWHPVAEPAPALSGTWLVVHTDEERAGPVAAALSEHGAEPVAHAWHGETPDLTPYAGVVSLLGFEDTVALVRGAGEGDLWLVTTNAETDPRAAMVWGLGITLSLEQPELLRGIVDLPPDPDGPTRTRLAAALSGTTGEDQLSVRPSGTFARRLVRAGAAGDGEWRPHGTVLITGGTGGLGAHLARTLAREGAGHLVLTSRRGPAAPGADDLTAELTALGAAVTVESCDVADRDALEALVRAHRFTAVFHAAGVPQVNRPVRDLTPADLDELTRAKAGGAENLDALFRDADLDAFVLFSSGAGTWGSGGQGAYGAANAHLDALARRRRTQNLPATSIAWGAWAGGMAHGEVRERLRARGIREMAPEVAIAELRRAVAAEEACPVVAEIDWPAFVPTYTMARRRPLIETILEARRAGDAPEPARRDTAVARRLGGLPAPERERALLGIVRTEAAAVLGHASADAVAPARAFKDLGFDSLTAVELRNRLSAATGLRLPATLVFDHPTPAALAGRLLGEATGDRTPSETTPDAVAPDEPLAIVAMGCRFPGGVRSPEDLWRLVRDEQDAISGFPADRGWDLEDLYDPDPDATGASYVRQGGFIHDAGDFDAEFFGISPREALAMDPQQRLLLELAWETFERAGIDPGTVRGTRAGVFVGTYYQGYGAALHYGPGRQSGARDVGGHLTMGGLPSAVSGRVAYTFGLEGPAVTVETACSSSLVALHLASQSLRQGECSLALVGGVAVNATPAGFIEFSRLHGLAPDGRCKPFAAAADGTAWGEGTGVLLVERLSDARRHGHPVLAVLRGSAINQDGASNGLTAPSGPAQQRVIRQALANARLSTTDVDAVEAHGTGTELGDPIEAQAVLATYGQDRETPLLLGSVKSNIGHTQGASGVAGVIKTVLSIRHGTLPRTLHIDAPTPHVDWSAGSVELLTGTRPWPERTGPRRAGVSSFGGTGTNAHVILEQAPPPAEPGETDEPPVLPIVLSAGGDAALAEQAGRLLPHLDDHRLTDVAFTLATGRAALPHRAVVVAADRAAAASGLNGLVPAGPVGAVSGVAFVFSGQGSQWVRMGAGLLEWSPVFAARFAECGEALAQWVEWDLREAVADEELLRRVDVVQPVLWAVMVSLAEVWRSFGVEPAAVVGHSQGEIAAACVAGALSLDDGARVVALRSMALRDLSGSGGMVSVPLPAAEVPLNDGLSVAAVNGPRSTVVAGEVAALERLVGRVEGARRIDVDYASHSPAVEVLRERLLADLAGVDGAEAGVWFESSVTDEPGLLDAEYWYRNLRETVRFEEAVRRLLDRGCDVFVEVSPHPVLGVGLREIVEDAGGSVVGSLRRGDDDVVRMLRSLGEAFTHGVDVDWRPALTGGRHVPLPTYPFQRRRYWLPPGGAAPSGSTGHPLLDGVTPLADGGGVVLTGRLSVREQPWLADHAVAGTILLPGTAFVELALRAGAEAGCERVEELTLHAPLVLPDQGAVAIQVVVGGPGEHDRRPVTFYSRTDGDAEEPWHEHGTGVLTAAHTGRPALDAWPPADAEPLDLADLDKRIGGAGYEYGPAFQGLLAAWRRDTEIFAEVALPEDEDAAGFGLHPALLDTALRPLAAGGLLPDLDGVPRLPFAWQGVQLHATGATALRVRLRRTGADGVGVVVADATGAAVATADSLVLRPVAEERLRPARGSRLFRVEWVPAAHGDTPARIHRVEAAGGVRAALADALAAVRARLEDPGGEPLVIVTTGAVAVRPGERAGDPAAAAVWGLVRSAQSEHPGRFVLLDTDDPAEAVLVADEPEIAVRGGRAYTPRLVRADAAPGPALPGGGTVLITGGAGTLGGAVARHLAARHGVRRLVLASRTGTADTGDLTALGVDVRTVACDAADRDALRALLDGVPDLTAVVHAAGALDDGVVTSLTPERFETVLRPKLDAARNLDELTRDRDLSAIVFFSSAAALLGAAGQGNYAAANSAVDALASRMRAAGRPAVSLAWGFWERRSGMTGHLSDTDLHRMTGLGLGALTTDEGLALFDAALGGEDAVLVAARLDTAALRAAERVPTLLRGLVRRPVRRAAGAPAADLPERLARLPEEKREPFLIDLVREQAAAVLGHTSHGSLTPGRAFSDVGFDSLTAVELRNRLAAASGLRLPATLVFDQPNPRALARHLLAELRPETPEATVLAELDRLLAAVEGEAVQEAVTARLRSVLAGWGRPAEQDQDVESASDDELFDLIQREFGKQAGRPDGEG</sequence>
<dbReference type="InterPro" id="IPR018201">
    <property type="entry name" value="Ketoacyl_synth_AS"/>
</dbReference>
<dbReference type="SMART" id="SM00825">
    <property type="entry name" value="PKS_KS"/>
    <property type="match status" value="4"/>
</dbReference>
<dbReference type="InterPro" id="IPR001227">
    <property type="entry name" value="Ac_transferase_dom_sf"/>
</dbReference>
<dbReference type="SMART" id="SM00826">
    <property type="entry name" value="PKS_DH"/>
    <property type="match status" value="1"/>
</dbReference>
<dbReference type="GO" id="GO:0005886">
    <property type="term" value="C:plasma membrane"/>
    <property type="evidence" value="ECO:0007669"/>
    <property type="project" value="TreeGrafter"/>
</dbReference>
<keyword evidence="1" id="KW-0596">Phosphopantetheine</keyword>
<dbReference type="PANTHER" id="PTHR43775">
    <property type="entry name" value="FATTY ACID SYNTHASE"/>
    <property type="match status" value="1"/>
</dbReference>
<dbReference type="InterPro" id="IPR020841">
    <property type="entry name" value="PKS_Beta-ketoAc_synthase_dom"/>
</dbReference>
<dbReference type="InterPro" id="IPR009081">
    <property type="entry name" value="PP-bd_ACP"/>
</dbReference>
<dbReference type="GO" id="GO:0031177">
    <property type="term" value="F:phosphopantetheine binding"/>
    <property type="evidence" value="ECO:0007669"/>
    <property type="project" value="InterPro"/>
</dbReference>
<evidence type="ECO:0000256" key="1">
    <source>
        <dbReference type="ARBA" id="ARBA00022450"/>
    </source>
</evidence>
<dbReference type="InterPro" id="IPR032821">
    <property type="entry name" value="PKS_assoc"/>
</dbReference>
<dbReference type="FunFam" id="3.40.47.10:FF:000019">
    <property type="entry name" value="Polyketide synthase type I"/>
    <property type="match status" value="3"/>
</dbReference>
<feature type="domain" description="PKS/mFAS DH" evidence="10">
    <location>
        <begin position="4569"/>
        <end position="4842"/>
    </location>
</feature>
<dbReference type="Pfam" id="PF16197">
    <property type="entry name" value="KAsynt_C_assoc"/>
    <property type="match status" value="4"/>
</dbReference>
<dbReference type="InterPro" id="IPR020807">
    <property type="entry name" value="PKS_DH"/>
</dbReference>
<dbReference type="SMART" id="SM00823">
    <property type="entry name" value="PKS_PP"/>
    <property type="match status" value="4"/>
</dbReference>
<dbReference type="InterPro" id="IPR036291">
    <property type="entry name" value="NAD(P)-bd_dom_sf"/>
</dbReference>
<dbReference type="FunFam" id="3.40.366.10:FF:000002">
    <property type="entry name" value="Probable polyketide synthase 2"/>
    <property type="match status" value="1"/>
</dbReference>
<dbReference type="PROSITE" id="PS52004">
    <property type="entry name" value="KS3_2"/>
    <property type="match status" value="4"/>
</dbReference>
<dbReference type="Gene3D" id="3.40.366.10">
    <property type="entry name" value="Malonyl-Coenzyme A Acyl Carrier Protein, domain 2"/>
    <property type="match status" value="4"/>
</dbReference>
<dbReference type="PANTHER" id="PTHR43775:SF51">
    <property type="entry name" value="INACTIVE PHENOLPHTHIOCEROL SYNTHESIS POLYKETIDE SYNTHASE TYPE I PKS1-RELATED"/>
    <property type="match status" value="1"/>
</dbReference>
<dbReference type="Gene3D" id="3.40.50.720">
    <property type="entry name" value="NAD(P)-binding Rossmann-like Domain"/>
    <property type="match status" value="3"/>
</dbReference>
<feature type="region of interest" description="C-terminal hotdog fold" evidence="6">
    <location>
        <begin position="4704"/>
        <end position="4842"/>
    </location>
</feature>
<dbReference type="InterPro" id="IPR057326">
    <property type="entry name" value="KR_dom"/>
</dbReference>
<feature type="region of interest" description="N-terminal hotdog fold" evidence="6">
    <location>
        <begin position="4569"/>
        <end position="4693"/>
    </location>
</feature>
<dbReference type="InterPro" id="IPR016035">
    <property type="entry name" value="Acyl_Trfase/lysoPLipase"/>
</dbReference>
<keyword evidence="3" id="KW-0808">Transferase</keyword>
<dbReference type="PROSITE" id="PS52019">
    <property type="entry name" value="PKS_MFAS_DH"/>
    <property type="match status" value="1"/>
</dbReference>
<dbReference type="PROSITE" id="PS50075">
    <property type="entry name" value="CARRIER"/>
    <property type="match status" value="4"/>
</dbReference>
<keyword evidence="4" id="KW-0511">Multifunctional enzyme</keyword>
<dbReference type="Gene3D" id="3.10.129.110">
    <property type="entry name" value="Polyketide synthase dehydratase"/>
    <property type="match status" value="1"/>
</dbReference>
<evidence type="ECO:0000256" key="3">
    <source>
        <dbReference type="ARBA" id="ARBA00022679"/>
    </source>
</evidence>
<dbReference type="InterPro" id="IPR049551">
    <property type="entry name" value="PKS_DH_C"/>
</dbReference>
<feature type="domain" description="Ketosynthase family 3 (KS3)" evidence="9">
    <location>
        <begin position="2327"/>
        <end position="2751"/>
    </location>
</feature>
<dbReference type="SUPFAM" id="SSF55048">
    <property type="entry name" value="Probable ACP-binding domain of malonyl-CoA ACP transacylase"/>
    <property type="match status" value="4"/>
</dbReference>